<comment type="similarity">
    <text evidence="1">Belongs to the sigma-70 factor family. ECF subfamily.</text>
</comment>
<dbReference type="Pfam" id="PF04542">
    <property type="entry name" value="Sigma70_r2"/>
    <property type="match status" value="1"/>
</dbReference>
<evidence type="ECO:0000256" key="4">
    <source>
        <dbReference type="ARBA" id="ARBA00023163"/>
    </source>
</evidence>
<dbReference type="GO" id="GO:0006352">
    <property type="term" value="P:DNA-templated transcription initiation"/>
    <property type="evidence" value="ECO:0007669"/>
    <property type="project" value="InterPro"/>
</dbReference>
<organism evidence="6 7">
    <name type="scientific">Streptomyces lonarensis</name>
    <dbReference type="NCBI Taxonomy" id="700599"/>
    <lineage>
        <taxon>Bacteria</taxon>
        <taxon>Bacillati</taxon>
        <taxon>Actinomycetota</taxon>
        <taxon>Actinomycetes</taxon>
        <taxon>Kitasatosporales</taxon>
        <taxon>Streptomycetaceae</taxon>
        <taxon>Streptomyces</taxon>
    </lineage>
</organism>
<feature type="domain" description="RNA polymerase sigma-70 region 2" evidence="5">
    <location>
        <begin position="28"/>
        <end position="95"/>
    </location>
</feature>
<dbReference type="NCBIfam" id="TIGR02937">
    <property type="entry name" value="sigma70-ECF"/>
    <property type="match status" value="1"/>
</dbReference>
<keyword evidence="4" id="KW-0804">Transcription</keyword>
<proteinExistence type="inferred from homology"/>
<gene>
    <name evidence="6" type="ORF">HCN56_25020</name>
</gene>
<dbReference type="PANTHER" id="PTHR43133">
    <property type="entry name" value="RNA POLYMERASE ECF-TYPE SIGMA FACTO"/>
    <property type="match status" value="1"/>
</dbReference>
<evidence type="ECO:0000256" key="1">
    <source>
        <dbReference type="ARBA" id="ARBA00010641"/>
    </source>
</evidence>
<evidence type="ECO:0000313" key="7">
    <source>
        <dbReference type="Proteomes" id="UP000578686"/>
    </source>
</evidence>
<dbReference type="Proteomes" id="UP000578686">
    <property type="component" value="Unassembled WGS sequence"/>
</dbReference>
<dbReference type="InterPro" id="IPR007627">
    <property type="entry name" value="RNA_pol_sigma70_r2"/>
</dbReference>
<dbReference type="RefSeq" id="WP_167974859.1">
    <property type="nucleotide sequence ID" value="NZ_BHZG01000319.1"/>
</dbReference>
<dbReference type="EMBL" id="JAAVJD010000403">
    <property type="protein sequence ID" value="NJQ08741.1"/>
    <property type="molecule type" value="Genomic_DNA"/>
</dbReference>
<evidence type="ECO:0000259" key="5">
    <source>
        <dbReference type="Pfam" id="PF04542"/>
    </source>
</evidence>
<name>A0A7X6I1I5_9ACTN</name>
<protein>
    <submittedName>
        <fullName evidence="6">Sigma-70 family RNA polymerase sigma factor</fullName>
    </submittedName>
</protein>
<keyword evidence="7" id="KW-1185">Reference proteome</keyword>
<comment type="caution">
    <text evidence="6">The sequence shown here is derived from an EMBL/GenBank/DDBJ whole genome shotgun (WGS) entry which is preliminary data.</text>
</comment>
<keyword evidence="2" id="KW-0805">Transcription regulation</keyword>
<reference evidence="6 7" key="1">
    <citation type="submission" date="2020-03" db="EMBL/GenBank/DDBJ databases">
        <title>Draft genome of Streptomyces sp. ventii, isolated from the Axial Seamount in the Pacific Ocean, and resequencing of the two type strains Streptomyces lonarensis strain NCL 716 and Streptomyces bohaiensis strain 11A07.</title>
        <authorList>
            <person name="Loughran R.M."/>
            <person name="Pfannmuller K.M."/>
            <person name="Wasson B.J."/>
            <person name="Deadmond M.C."/>
            <person name="Paddock B.E."/>
            <person name="Koyack M.J."/>
            <person name="Gallegos D.A."/>
            <person name="Mitchell E.A."/>
            <person name="Ushijima B."/>
            <person name="Saw J.H."/>
            <person name="Mcphail K.L."/>
            <person name="Videau P."/>
        </authorList>
    </citation>
    <scope>NUCLEOTIDE SEQUENCE [LARGE SCALE GENOMIC DNA]</scope>
    <source>
        <strain evidence="6 7">NCL716</strain>
    </source>
</reference>
<dbReference type="AlphaFoldDB" id="A0A7X6I1I5"/>
<dbReference type="InterPro" id="IPR013325">
    <property type="entry name" value="RNA_pol_sigma_r2"/>
</dbReference>
<evidence type="ECO:0000313" key="6">
    <source>
        <dbReference type="EMBL" id="NJQ08741.1"/>
    </source>
</evidence>
<dbReference type="PANTHER" id="PTHR43133:SF62">
    <property type="entry name" value="RNA POLYMERASE SIGMA FACTOR SIGZ"/>
    <property type="match status" value="1"/>
</dbReference>
<dbReference type="InterPro" id="IPR013324">
    <property type="entry name" value="RNA_pol_sigma_r3/r4-like"/>
</dbReference>
<evidence type="ECO:0000256" key="2">
    <source>
        <dbReference type="ARBA" id="ARBA00023015"/>
    </source>
</evidence>
<dbReference type="InterPro" id="IPR039425">
    <property type="entry name" value="RNA_pol_sigma-70-like"/>
</dbReference>
<dbReference type="GO" id="GO:0016987">
    <property type="term" value="F:sigma factor activity"/>
    <property type="evidence" value="ECO:0007669"/>
    <property type="project" value="UniProtKB-KW"/>
</dbReference>
<accession>A0A7X6I1I5</accession>
<dbReference type="SUPFAM" id="SSF88946">
    <property type="entry name" value="Sigma2 domain of RNA polymerase sigma factors"/>
    <property type="match status" value="1"/>
</dbReference>
<dbReference type="SUPFAM" id="SSF88659">
    <property type="entry name" value="Sigma3 and sigma4 domains of RNA polymerase sigma factors"/>
    <property type="match status" value="1"/>
</dbReference>
<dbReference type="InterPro" id="IPR014284">
    <property type="entry name" value="RNA_pol_sigma-70_dom"/>
</dbReference>
<sequence length="182" mass="20055">MAHETPPQWDRDMRRRLRQGEAAALGELYDRFAPLAYGTARRILDEDTGAAEVTGEVFGRLWSSPEEFDPEQGPLRTWIADEAHRLAVAVLRRAGGTGHDAALAAERARRVRAASTAARADYIVTSMPSPLRTALELTRAQRQNTAQVAARLGITEEEARRRLRLGLQLLSTAGGYAAPERP</sequence>
<dbReference type="Gene3D" id="1.10.1740.10">
    <property type="match status" value="1"/>
</dbReference>
<keyword evidence="3" id="KW-0731">Sigma factor</keyword>
<evidence type="ECO:0000256" key="3">
    <source>
        <dbReference type="ARBA" id="ARBA00023082"/>
    </source>
</evidence>